<dbReference type="AlphaFoldDB" id="A0A5T9SKN3"/>
<organism evidence="1">
    <name type="scientific">Salmonella enterica</name>
    <name type="common">Salmonella choleraesuis</name>
    <dbReference type="NCBI Taxonomy" id="28901"/>
    <lineage>
        <taxon>Bacteria</taxon>
        <taxon>Pseudomonadati</taxon>
        <taxon>Pseudomonadota</taxon>
        <taxon>Gammaproteobacteria</taxon>
        <taxon>Enterobacterales</taxon>
        <taxon>Enterobacteriaceae</taxon>
        <taxon>Salmonella</taxon>
    </lineage>
</organism>
<gene>
    <name evidence="1" type="ORF">D5Q97_24150</name>
</gene>
<evidence type="ECO:0000313" key="1">
    <source>
        <dbReference type="EMBL" id="EBO1428359.1"/>
    </source>
</evidence>
<reference evidence="1" key="1">
    <citation type="submission" date="2018-10" db="EMBL/GenBank/DDBJ databases">
        <authorList>
            <consortium name="Veterinary Laboratory Investigation and Response Network"/>
        </authorList>
    </citation>
    <scope>NUCLEOTIDE SEQUENCE</scope>
    <source>
        <strain evidence="1">SAL-18-VL-OH-GA-0003</strain>
    </source>
</reference>
<proteinExistence type="predicted"/>
<sequence>MRKLSDVYKVLALTTLKSAGFITDDKIGIESWGKPEVLAHINEGLTRLHSRFVLRTNNCIVEMKEGRTDYPLLARYSYERFDPTKAPYPYIMDSPQEPFQEDVIKILNVYDSKGIRRKLNDDHDKNGLFTPRPDVLQCMWPRHFEALNVLYQAKHPELTGDEEQEVDLPETLYSALENWVGYRYHTGLNTSESTAKAAEYLQLYESLCGEVVDMDLANGSLSNTNILFERRGWV</sequence>
<accession>A0A5T9SKN3</accession>
<name>A0A5T9SKN3_SALER</name>
<protein>
    <submittedName>
        <fullName evidence="1">Uncharacterized protein</fullName>
    </submittedName>
</protein>
<comment type="caution">
    <text evidence="1">The sequence shown here is derived from an EMBL/GenBank/DDBJ whole genome shotgun (WGS) entry which is preliminary data.</text>
</comment>
<dbReference type="EMBL" id="AAGHOJ010000087">
    <property type="protein sequence ID" value="EBO1428359.1"/>
    <property type="molecule type" value="Genomic_DNA"/>
</dbReference>